<feature type="non-terminal residue" evidence="3">
    <location>
        <position position="1"/>
    </location>
</feature>
<protein>
    <submittedName>
        <fullName evidence="3">E4</fullName>
    </submittedName>
</protein>
<reference evidence="3" key="1">
    <citation type="journal article" date="2009" name="Virology">
        <title>Genomic diversity and interspecies host infection of alpha12 Macaca fascicularis papillomaviruses (MfPVs).</title>
        <authorList>
            <person name="Chen Z."/>
            <person name="van Doorslaer K."/>
            <person name="Desalle R."/>
            <person name="Wood C.E."/>
            <person name="Kaplan J.R."/>
            <person name="Wagner J.D."/>
            <person name="Burk R.D."/>
        </authorList>
    </citation>
    <scope>NUCLEOTIDE SEQUENCE [LARGE SCALE GENOMIC DNA]</scope>
    <source>
        <strain evidence="3">Mac54</strain>
    </source>
</reference>
<gene>
    <name evidence="3" type="primary">E4</name>
</gene>
<dbReference type="Proteomes" id="UP000145681">
    <property type="component" value="Segment"/>
</dbReference>
<proteinExistence type="inferred from homology"/>
<dbReference type="InterPro" id="IPR003861">
    <property type="entry name" value="Papilloma_E4"/>
</dbReference>
<dbReference type="Pfam" id="PF02711">
    <property type="entry name" value="Pap_E4"/>
    <property type="match status" value="1"/>
</dbReference>
<evidence type="ECO:0000313" key="3">
    <source>
        <dbReference type="EMBL" id="ABX56087.1"/>
    </source>
</evidence>
<name>C3PU92_RHPV1</name>
<dbReference type="EMBL" id="EF558841">
    <property type="protein sequence ID" value="ABX56087.1"/>
    <property type="molecule type" value="Genomic_DNA"/>
</dbReference>
<comment type="similarity">
    <text evidence="1">Belongs to the papillomaviridae E4 protein family.</text>
</comment>
<accession>C3PU92</accession>
<organism evidence="3 4">
    <name type="scientific">Macaca fascicularis papillomavirus 4</name>
    <dbReference type="NCBI Taxonomy" id="471182"/>
    <lineage>
        <taxon>Viruses</taxon>
        <taxon>Monodnaviria</taxon>
        <taxon>Shotokuvirae</taxon>
        <taxon>Cossaviricota</taxon>
        <taxon>Papovaviricetes</taxon>
        <taxon>Zurhausenvirales</taxon>
        <taxon>Papillomaviridae</taxon>
        <taxon>Firstpapillomavirinae</taxon>
        <taxon>Alphapapillomavirus</taxon>
        <taxon>Rhesus papillomavirus type 1</taxon>
    </lineage>
</organism>
<evidence type="ECO:0000256" key="1">
    <source>
        <dbReference type="ARBA" id="ARBA00009551"/>
    </source>
</evidence>
<evidence type="ECO:0000313" key="4">
    <source>
        <dbReference type="Proteomes" id="UP000145681"/>
    </source>
</evidence>
<sequence>YNIPTLCLALPSAKQYPLLKLLADCNTQPPPIPTPAPRAPKKTPGRPCRRLLSECEEETQVAIQCGPWTVTAGQYSLELHTTTLQGTQVTVNVRLCCI</sequence>
<evidence type="ECO:0000256" key="2">
    <source>
        <dbReference type="ARBA" id="ARBA00022518"/>
    </source>
</evidence>
<keyword evidence="2" id="KW-0244">Early protein</keyword>